<dbReference type="Pfam" id="PF01370">
    <property type="entry name" value="Epimerase"/>
    <property type="match status" value="2"/>
</dbReference>
<keyword evidence="4" id="KW-1185">Reference proteome</keyword>
<name>A0ABV7YP30_9ACTN</name>
<sequence>MRIVVLGGTKFIGLAISARLLRNGHEVLVVHRGDTEPESLAAAEHLHVDRSGLRRERARIEAFGPEAAVEVYAMNGRDATAALDVLPAGIRLVAISSGDVYRAYDGLHSGRVTDAVPLVETSPLRTRRFVDGRDFENLEVEPPFLERGGAVLRLGAVYGPHDYQRRFEFILRRLRGERDRIPVGSGQFLFSRVYVEDVAAAVELALTTDAAQGEAFNVVERDTAPFGLFAQQILDAADSSAELVPVADSQLPKDLSLTGIVSQHLLMDSAKARTVLGWEPSNREEALEKSVAWHLAHPPAVWDPDFDADDRALKGR</sequence>
<feature type="domain" description="NAD-dependent epimerase/dehydratase" evidence="2">
    <location>
        <begin position="3"/>
        <end position="72"/>
    </location>
</feature>
<evidence type="ECO:0000256" key="1">
    <source>
        <dbReference type="ARBA" id="ARBA00007637"/>
    </source>
</evidence>
<dbReference type="InterPro" id="IPR001509">
    <property type="entry name" value="Epimerase_deHydtase"/>
</dbReference>
<gene>
    <name evidence="3" type="ORF">ACFOUW_38530</name>
</gene>
<reference evidence="4" key="1">
    <citation type="journal article" date="2019" name="Int. J. Syst. Evol. Microbiol.">
        <title>The Global Catalogue of Microorganisms (GCM) 10K type strain sequencing project: providing services to taxonomists for standard genome sequencing and annotation.</title>
        <authorList>
            <consortium name="The Broad Institute Genomics Platform"/>
            <consortium name="The Broad Institute Genome Sequencing Center for Infectious Disease"/>
            <person name="Wu L."/>
            <person name="Ma J."/>
        </authorList>
    </citation>
    <scope>NUCLEOTIDE SEQUENCE [LARGE SCALE GENOMIC DNA]</scope>
    <source>
        <strain evidence="4">CGMCC 4.7241</strain>
    </source>
</reference>
<comment type="caution">
    <text evidence="3">The sequence shown here is derived from an EMBL/GenBank/DDBJ whole genome shotgun (WGS) entry which is preliminary data.</text>
</comment>
<evidence type="ECO:0000313" key="3">
    <source>
        <dbReference type="EMBL" id="MFC3766777.1"/>
    </source>
</evidence>
<evidence type="ECO:0000313" key="4">
    <source>
        <dbReference type="Proteomes" id="UP001595699"/>
    </source>
</evidence>
<protein>
    <submittedName>
        <fullName evidence="3">NAD-dependent epimerase/dehydratase family protein</fullName>
    </submittedName>
</protein>
<dbReference type="SUPFAM" id="SSF51735">
    <property type="entry name" value="NAD(P)-binding Rossmann-fold domains"/>
    <property type="match status" value="1"/>
</dbReference>
<proteinExistence type="inferred from homology"/>
<dbReference type="Gene3D" id="3.40.50.720">
    <property type="entry name" value="NAD(P)-binding Rossmann-like Domain"/>
    <property type="match status" value="1"/>
</dbReference>
<dbReference type="Proteomes" id="UP001595699">
    <property type="component" value="Unassembled WGS sequence"/>
</dbReference>
<comment type="similarity">
    <text evidence="1">Belongs to the NAD(P)-dependent epimerase/dehydratase family.</text>
</comment>
<dbReference type="PANTHER" id="PTHR43000">
    <property type="entry name" value="DTDP-D-GLUCOSE 4,6-DEHYDRATASE-RELATED"/>
    <property type="match status" value="1"/>
</dbReference>
<dbReference type="InterPro" id="IPR036291">
    <property type="entry name" value="NAD(P)-bd_dom_sf"/>
</dbReference>
<dbReference type="EMBL" id="JBHRZH010000060">
    <property type="protein sequence ID" value="MFC3766777.1"/>
    <property type="molecule type" value="Genomic_DNA"/>
</dbReference>
<organism evidence="3 4">
    <name type="scientific">Tenggerimyces flavus</name>
    <dbReference type="NCBI Taxonomy" id="1708749"/>
    <lineage>
        <taxon>Bacteria</taxon>
        <taxon>Bacillati</taxon>
        <taxon>Actinomycetota</taxon>
        <taxon>Actinomycetes</taxon>
        <taxon>Propionibacteriales</taxon>
        <taxon>Nocardioidaceae</taxon>
        <taxon>Tenggerimyces</taxon>
    </lineage>
</organism>
<evidence type="ECO:0000259" key="2">
    <source>
        <dbReference type="Pfam" id="PF01370"/>
    </source>
</evidence>
<accession>A0ABV7YP30</accession>
<dbReference type="RefSeq" id="WP_205117680.1">
    <property type="nucleotide sequence ID" value="NZ_JAFBCM010000001.1"/>
</dbReference>
<feature type="domain" description="NAD-dependent epimerase/dehydratase" evidence="2">
    <location>
        <begin position="150"/>
        <end position="218"/>
    </location>
</feature>